<sequence length="884" mass="93533">MSYATESKVVTNTVTYVGAENNPGTVHQSVAVSRRYAVDAVTGESIAATDASAYGSAYQADQFALVNVADSAIATVDANKGTIMFHVVPSPTLPGYSVKPDEIAALATFENLNVQEVVQYSPYDQRALVELEDTMKLTDSGSYATIGTTYLKGKTSQTIDFEYVTSMLTSLSALGYEVVDNPIQGTSYFDDQQDGLVPSQSWVITLKHRGSMVTESVMATNTIHYLGADTTQPDYTGQVVVAQTHMVDMVTGSDVSEEVGSAYTNYHVPTYEVTSGKALAKVDDTGHITFATVATPPLAGYTRIPTEVTGHATFDQPGAVTNVMYHAVQQLARVIFKDDTMGGGTLTRADLGGYTGQQIDFADAQDVLQQYLDAGYQLVAKPADSYLIASAQNYTTDEKDTQLFFVHLEHKVVAQSHDVPVSMTVTYMGAGAKTPATQTDSAVVTMTESVDAVTSQVITAADAASYGSAFVAPTYVAKTANVTVDGTGNVTFKSVQTPTVKGYTADEAVVTPTATVMHPTFTTTVHYTADVQQAAVVFKDVDADNAVVAQTSMAGVTDATMDFTTATHVKESLLAVGYEVVTDGEPSQATYDNADDVNQTYIVTLRHHLNHVTDSEVVTNTVHFVGAGGQTPSDAVQTATVTRLTTTDAVTGQVKINYALAEGTQPATVNETTGAVTFAPVATPTVAGYTPDVTTTTGHATYAVPTAIETVTYAPAKQTATVTLVDETTGQTMATLHLVGQTDAPIDFAAASQAVTNYEGKHFILTTSNLEATTYDRDSSADQSFTLTFKHATSMATSDVTLTTTTHYRTDDSVVVAPELVQSAVVTRHYDVDLVTNSEIASADAAKYGSDYQAPTWTASGATYDETQQVAIFPTVDGVPVKAG</sequence>
<feature type="domain" description="Mub B2-like" evidence="2">
    <location>
        <begin position="421"/>
        <end position="530"/>
    </location>
</feature>
<evidence type="ECO:0000313" key="3">
    <source>
        <dbReference type="EMBL" id="TGE74704.1"/>
    </source>
</evidence>
<feature type="domain" description="Mub B2-like" evidence="2">
    <location>
        <begin position="4"/>
        <end position="122"/>
    </location>
</feature>
<dbReference type="Pfam" id="PF17966">
    <property type="entry name" value="Muc_B2"/>
    <property type="match status" value="4"/>
</dbReference>
<feature type="domain" description="Mub B2-like" evidence="2">
    <location>
        <begin position="216"/>
        <end position="327"/>
    </location>
</feature>
<evidence type="ECO:0000259" key="1">
    <source>
        <dbReference type="Pfam" id="PF17965"/>
    </source>
</evidence>
<evidence type="ECO:0008006" key="5">
    <source>
        <dbReference type="Google" id="ProtNLM"/>
    </source>
</evidence>
<feature type="domain" description="Mucin binding" evidence="1">
    <location>
        <begin position="532"/>
        <end position="607"/>
    </location>
</feature>
<gene>
    <name evidence="3" type="ORF">C6P11_02880</name>
</gene>
<dbReference type="EMBL" id="PVSN01000019">
    <property type="protein sequence ID" value="TGE74704.1"/>
    <property type="molecule type" value="Genomic_DNA"/>
</dbReference>
<accession>A0A4Z0RY16</accession>
<dbReference type="InterPro" id="IPR041558">
    <property type="entry name" value="MucBP_2"/>
</dbReference>
<evidence type="ECO:0000313" key="4">
    <source>
        <dbReference type="Proteomes" id="UP000297646"/>
    </source>
</evidence>
<protein>
    <recommendedName>
        <fullName evidence="5">Mucin binding domain-containing protein</fullName>
    </recommendedName>
</protein>
<dbReference type="AlphaFoldDB" id="A0A4Z0RY16"/>
<evidence type="ECO:0000259" key="2">
    <source>
        <dbReference type="Pfam" id="PF17966"/>
    </source>
</evidence>
<organism evidence="3 4">
    <name type="scientific">Weissella confusa</name>
    <name type="common">Lactobacillus confusus</name>
    <dbReference type="NCBI Taxonomy" id="1583"/>
    <lineage>
        <taxon>Bacteria</taxon>
        <taxon>Bacillati</taxon>
        <taxon>Bacillota</taxon>
        <taxon>Bacilli</taxon>
        <taxon>Lactobacillales</taxon>
        <taxon>Lactobacillaceae</taxon>
        <taxon>Weissella</taxon>
    </lineage>
</organism>
<comment type="caution">
    <text evidence="3">The sequence shown here is derived from an EMBL/GenBank/DDBJ whole genome shotgun (WGS) entry which is preliminary data.</text>
</comment>
<dbReference type="Gene3D" id="3.10.20.470">
    <property type="match status" value="4"/>
</dbReference>
<reference evidence="3 4" key="1">
    <citation type="submission" date="2018-03" db="EMBL/GenBank/DDBJ databases">
        <title>Genome sequencing of Weissella confusa isolates.</title>
        <authorList>
            <person name="Kajala I."/>
            <person name="Baruah R."/>
            <person name="Bergsveinson J."/>
            <person name="Juvonen R."/>
            <person name="Ziola B."/>
        </authorList>
    </citation>
    <scope>NUCLEOTIDE SEQUENCE [LARGE SCALE GENOMIC DNA]</scope>
    <source>
        <strain evidence="3 4">VTT E-062653</strain>
    </source>
</reference>
<dbReference type="Pfam" id="PF17965">
    <property type="entry name" value="MucBP_2"/>
    <property type="match status" value="3"/>
</dbReference>
<proteinExistence type="predicted"/>
<feature type="domain" description="Mucin binding" evidence="1">
    <location>
        <begin position="718"/>
        <end position="791"/>
    </location>
</feature>
<dbReference type="InterPro" id="IPR041495">
    <property type="entry name" value="Mub_B2"/>
</dbReference>
<feature type="domain" description="Mub B2-like" evidence="2">
    <location>
        <begin position="613"/>
        <end position="715"/>
    </location>
</feature>
<name>A0A4Z0RY16_WEICO</name>
<feature type="domain" description="Mucin binding" evidence="1">
    <location>
        <begin position="330"/>
        <end position="410"/>
    </location>
</feature>
<dbReference type="Gene3D" id="2.60.40.4300">
    <property type="match status" value="4"/>
</dbReference>
<dbReference type="Proteomes" id="UP000297646">
    <property type="component" value="Unassembled WGS sequence"/>
</dbReference>